<feature type="signal peptide" evidence="1">
    <location>
        <begin position="1"/>
        <end position="22"/>
    </location>
</feature>
<dbReference type="Pfam" id="PF01979">
    <property type="entry name" value="Amidohydro_1"/>
    <property type="match status" value="1"/>
</dbReference>
<sequence>MMRPSRSLAAVLLALCASASQAAVDSYSVMENGAKVGSLTADRKGKAVDIAYAVSSNGRGPKLKEQLVLGAGGMPSSWQINGNSLMGGDVQESMAYQDGTLRWTSQADSGERKLAAPGLYIGNDTSPWALGMYAQALLKAPGLKLDVLPAGTLSLAKLRAVPLKHNGRALKLTAYVISGVTLVPKFLLLDDQQQLFAVLDDSLLVRGGFENHYQELKALGDALAGEYLASLQQRLAHRFDGTVRIRNVHVFDPASGQRGPLSSVTYYRGVISTVAPEGSEMEAADKEIDGKGGTLVPGLHDMHAHNTAWSGLFYIAAGVTATRDMGNENPRLLELSRRTEAGELAGPDMIRAGFLEGRSDYSAALGFLPATLEEGKRDVRWYADHGYRWIKVYNSMNPAWVAPLAAEAHRLGLGVLGHVPAFATPDQMLEAGYDEVTHINQLMLGWLLKPGEDTRTPLRLTALSRAADLQLDSAPVKHTVALMKQRNAGLDTTLSIVEQLMMSRTGEVAEGAAAYLEHLPIGYQRYRKRSYIKFKDDAEKQRYADAFAKVLETTGMLHREGIALWPGTDDPSGFLLHREIELYVKAGLTPAEALKIATLECERHFGRDQQYGSIERGKRADFLLVPGDPLQDLSLLHRIGMVVKGGVVYYPDQIYSAINIVPFGGDK</sequence>
<gene>
    <name evidence="3" type="ORF">GJ699_28035</name>
</gene>
<feature type="chain" id="PRO_5026329083" evidence="1">
    <location>
        <begin position="23"/>
        <end position="667"/>
    </location>
</feature>
<dbReference type="SUPFAM" id="SSF51556">
    <property type="entry name" value="Metallo-dependent hydrolases"/>
    <property type="match status" value="1"/>
</dbReference>
<dbReference type="InterPro" id="IPR011059">
    <property type="entry name" value="Metal-dep_hydrolase_composite"/>
</dbReference>
<feature type="domain" description="Amidohydrolase-related" evidence="2">
    <location>
        <begin position="576"/>
        <end position="646"/>
    </location>
</feature>
<evidence type="ECO:0000313" key="3">
    <source>
        <dbReference type="EMBL" id="MRW93849.1"/>
    </source>
</evidence>
<evidence type="ECO:0000313" key="4">
    <source>
        <dbReference type="Proteomes" id="UP000433309"/>
    </source>
</evidence>
<dbReference type="InterPro" id="IPR051781">
    <property type="entry name" value="Metallo-dep_Hydrolase"/>
</dbReference>
<organism evidence="3 4">
    <name type="scientific">Duganella guangzhouensis</name>
    <dbReference type="NCBI Taxonomy" id="2666084"/>
    <lineage>
        <taxon>Bacteria</taxon>
        <taxon>Pseudomonadati</taxon>
        <taxon>Pseudomonadota</taxon>
        <taxon>Betaproteobacteria</taxon>
        <taxon>Burkholderiales</taxon>
        <taxon>Oxalobacteraceae</taxon>
        <taxon>Telluria group</taxon>
        <taxon>Duganella</taxon>
    </lineage>
</organism>
<keyword evidence="4" id="KW-1185">Reference proteome</keyword>
<evidence type="ECO:0000259" key="2">
    <source>
        <dbReference type="Pfam" id="PF01979"/>
    </source>
</evidence>
<dbReference type="RefSeq" id="WP_154382679.1">
    <property type="nucleotide sequence ID" value="NZ_WKJK01000020.1"/>
</dbReference>
<dbReference type="Gene3D" id="2.30.40.10">
    <property type="entry name" value="Urease, subunit C, domain 1"/>
    <property type="match status" value="2"/>
</dbReference>
<dbReference type="SUPFAM" id="SSF51338">
    <property type="entry name" value="Composite domain of metallo-dependent hydrolases"/>
    <property type="match status" value="1"/>
</dbReference>
<name>A0A6I2LC68_9BURK</name>
<dbReference type="Gene3D" id="3.20.20.140">
    <property type="entry name" value="Metal-dependent hydrolases"/>
    <property type="match status" value="2"/>
</dbReference>
<protein>
    <submittedName>
        <fullName evidence="3">Amidohydrolase family protein</fullName>
    </submittedName>
</protein>
<dbReference type="AlphaFoldDB" id="A0A6I2LC68"/>
<proteinExistence type="predicted"/>
<accession>A0A6I2LC68</accession>
<keyword evidence="1" id="KW-0732">Signal</keyword>
<dbReference type="Proteomes" id="UP000433309">
    <property type="component" value="Unassembled WGS sequence"/>
</dbReference>
<keyword evidence="3" id="KW-0378">Hydrolase</keyword>
<dbReference type="PANTHER" id="PTHR43135">
    <property type="entry name" value="ALPHA-D-RIBOSE 1-METHYLPHOSPHONATE 5-TRIPHOSPHATE DIPHOSPHATASE"/>
    <property type="match status" value="1"/>
</dbReference>
<reference evidence="3 4" key="1">
    <citation type="submission" date="2019-11" db="EMBL/GenBank/DDBJ databases">
        <title>Novel species isolated from a subtropical stream in China.</title>
        <authorList>
            <person name="Lu H."/>
        </authorList>
    </citation>
    <scope>NUCLEOTIDE SEQUENCE [LARGE SCALE GENOMIC DNA]</scope>
    <source>
        <strain evidence="3 4">FT80W</strain>
    </source>
</reference>
<dbReference type="EMBL" id="WKJK01000020">
    <property type="protein sequence ID" value="MRW93849.1"/>
    <property type="molecule type" value="Genomic_DNA"/>
</dbReference>
<dbReference type="GO" id="GO:0016810">
    <property type="term" value="F:hydrolase activity, acting on carbon-nitrogen (but not peptide) bonds"/>
    <property type="evidence" value="ECO:0007669"/>
    <property type="project" value="InterPro"/>
</dbReference>
<dbReference type="PANTHER" id="PTHR43135:SF3">
    <property type="entry name" value="ALPHA-D-RIBOSE 1-METHYLPHOSPHONATE 5-TRIPHOSPHATE DIPHOSPHATASE"/>
    <property type="match status" value="1"/>
</dbReference>
<dbReference type="InterPro" id="IPR006680">
    <property type="entry name" value="Amidohydro-rel"/>
</dbReference>
<dbReference type="InterPro" id="IPR032466">
    <property type="entry name" value="Metal_Hydrolase"/>
</dbReference>
<evidence type="ECO:0000256" key="1">
    <source>
        <dbReference type="SAM" id="SignalP"/>
    </source>
</evidence>
<comment type="caution">
    <text evidence="3">The sequence shown here is derived from an EMBL/GenBank/DDBJ whole genome shotgun (WGS) entry which is preliminary data.</text>
</comment>